<sequence>MPTSPSAQALTMRNDADPSAITHAYQITASGHSTTPDHLVRVTEFQQGDNRWQIQVYNEEGSLVIADYFPTETDALRWAVSEALDLASHKDQKA</sequence>
<protein>
    <recommendedName>
        <fullName evidence="3">DUF1508 domain-containing protein</fullName>
    </recommendedName>
</protein>
<gene>
    <name evidence="1" type="ORF">ACFONL_13390</name>
</gene>
<evidence type="ECO:0008006" key="3">
    <source>
        <dbReference type="Google" id="ProtNLM"/>
    </source>
</evidence>
<evidence type="ECO:0000313" key="2">
    <source>
        <dbReference type="Proteomes" id="UP001595704"/>
    </source>
</evidence>
<accession>A0ABV7UI20</accession>
<dbReference type="EMBL" id="JBHRYC010000066">
    <property type="protein sequence ID" value="MFC3638355.1"/>
    <property type="molecule type" value="Genomic_DNA"/>
</dbReference>
<name>A0ABV7UI20_9HYPH</name>
<reference evidence="2" key="1">
    <citation type="journal article" date="2019" name="Int. J. Syst. Evol. Microbiol.">
        <title>The Global Catalogue of Microorganisms (GCM) 10K type strain sequencing project: providing services to taxonomists for standard genome sequencing and annotation.</title>
        <authorList>
            <consortium name="The Broad Institute Genomics Platform"/>
            <consortium name="The Broad Institute Genome Sequencing Center for Infectious Disease"/>
            <person name="Wu L."/>
            <person name="Ma J."/>
        </authorList>
    </citation>
    <scope>NUCLEOTIDE SEQUENCE [LARGE SCALE GENOMIC DNA]</scope>
    <source>
        <strain evidence="2">KCTC 42282</strain>
    </source>
</reference>
<proteinExistence type="predicted"/>
<organism evidence="1 2">
    <name type="scientific">Camelimonas fluminis</name>
    <dbReference type="NCBI Taxonomy" id="1576911"/>
    <lineage>
        <taxon>Bacteria</taxon>
        <taxon>Pseudomonadati</taxon>
        <taxon>Pseudomonadota</taxon>
        <taxon>Alphaproteobacteria</taxon>
        <taxon>Hyphomicrobiales</taxon>
        <taxon>Chelatococcaceae</taxon>
        <taxon>Camelimonas</taxon>
    </lineage>
</organism>
<evidence type="ECO:0000313" key="1">
    <source>
        <dbReference type="EMBL" id="MFC3638355.1"/>
    </source>
</evidence>
<dbReference type="Proteomes" id="UP001595704">
    <property type="component" value="Unassembled WGS sequence"/>
</dbReference>
<keyword evidence="2" id="KW-1185">Reference proteome</keyword>
<comment type="caution">
    <text evidence="1">The sequence shown here is derived from an EMBL/GenBank/DDBJ whole genome shotgun (WGS) entry which is preliminary data.</text>
</comment>
<dbReference type="RefSeq" id="WP_191321052.1">
    <property type="nucleotide sequence ID" value="NZ_BNCG01000038.1"/>
</dbReference>